<keyword evidence="2" id="KW-1185">Reference proteome</keyword>
<protein>
    <submittedName>
        <fullName evidence="1">Uncharacterized protein</fullName>
    </submittedName>
</protein>
<accession>A0A1R3KD18</accession>
<comment type="caution">
    <text evidence="1">The sequence shown here is derived from an EMBL/GenBank/DDBJ whole genome shotgun (WGS) entry which is preliminary data.</text>
</comment>
<organism evidence="1 2">
    <name type="scientific">Corchorus olitorius</name>
    <dbReference type="NCBI Taxonomy" id="93759"/>
    <lineage>
        <taxon>Eukaryota</taxon>
        <taxon>Viridiplantae</taxon>
        <taxon>Streptophyta</taxon>
        <taxon>Embryophyta</taxon>
        <taxon>Tracheophyta</taxon>
        <taxon>Spermatophyta</taxon>
        <taxon>Magnoliopsida</taxon>
        <taxon>eudicotyledons</taxon>
        <taxon>Gunneridae</taxon>
        <taxon>Pentapetalae</taxon>
        <taxon>rosids</taxon>
        <taxon>malvids</taxon>
        <taxon>Malvales</taxon>
        <taxon>Malvaceae</taxon>
        <taxon>Grewioideae</taxon>
        <taxon>Apeibeae</taxon>
        <taxon>Corchorus</taxon>
    </lineage>
</organism>
<reference evidence="2" key="1">
    <citation type="submission" date="2013-09" db="EMBL/GenBank/DDBJ databases">
        <title>Corchorus olitorius genome sequencing.</title>
        <authorList>
            <person name="Alam M."/>
            <person name="Haque M.S."/>
            <person name="Islam M.S."/>
            <person name="Emdad E.M."/>
            <person name="Islam M.M."/>
            <person name="Ahmed B."/>
            <person name="Halim A."/>
            <person name="Hossen Q.M.M."/>
            <person name="Hossain M.Z."/>
            <person name="Ahmed R."/>
            <person name="Khan M.M."/>
            <person name="Islam R."/>
            <person name="Rashid M.M."/>
            <person name="Khan S.A."/>
            <person name="Rahman M.S."/>
            <person name="Alam M."/>
            <person name="Yahiya A.S."/>
            <person name="Khan M.S."/>
            <person name="Azam M.S."/>
            <person name="Haque T."/>
            <person name="Lashkar M.Z.H."/>
            <person name="Akhand A.I."/>
            <person name="Morshed G."/>
            <person name="Roy S."/>
            <person name="Uddin K.S."/>
            <person name="Rabeya T."/>
            <person name="Hossain A.S."/>
            <person name="Chowdhury A."/>
            <person name="Snigdha A.R."/>
            <person name="Mortoza M.S."/>
            <person name="Matin S.A."/>
            <person name="Hoque S.M.E."/>
            <person name="Islam M.K."/>
            <person name="Roy D.K."/>
            <person name="Haider R."/>
            <person name="Moosa M.M."/>
            <person name="Elias S.M."/>
            <person name="Hasan A.M."/>
            <person name="Jahan S."/>
            <person name="Shafiuddin M."/>
            <person name="Mahmood N."/>
            <person name="Shommy N.S."/>
        </authorList>
    </citation>
    <scope>NUCLEOTIDE SEQUENCE [LARGE SCALE GENOMIC DNA]</scope>
    <source>
        <strain evidence="2">cv. O-4</strain>
    </source>
</reference>
<dbReference type="Proteomes" id="UP000187203">
    <property type="component" value="Unassembled WGS sequence"/>
</dbReference>
<evidence type="ECO:0000313" key="2">
    <source>
        <dbReference type="Proteomes" id="UP000187203"/>
    </source>
</evidence>
<dbReference type="EMBL" id="AWUE01014132">
    <property type="protein sequence ID" value="OMP04939.1"/>
    <property type="molecule type" value="Genomic_DNA"/>
</dbReference>
<proteinExistence type="predicted"/>
<name>A0A1R3KD18_9ROSI</name>
<dbReference type="AlphaFoldDB" id="A0A1R3KD18"/>
<sequence>MATRMNVANAKKLGSRHSKNIFTSILSRRTFYIVLGNF</sequence>
<gene>
    <name evidence="1" type="ORF">COLO4_09193</name>
</gene>
<evidence type="ECO:0000313" key="1">
    <source>
        <dbReference type="EMBL" id="OMP04939.1"/>
    </source>
</evidence>